<organism evidence="1 2">
    <name type="scientific">Allacma fusca</name>
    <dbReference type="NCBI Taxonomy" id="39272"/>
    <lineage>
        <taxon>Eukaryota</taxon>
        <taxon>Metazoa</taxon>
        <taxon>Ecdysozoa</taxon>
        <taxon>Arthropoda</taxon>
        <taxon>Hexapoda</taxon>
        <taxon>Collembola</taxon>
        <taxon>Symphypleona</taxon>
        <taxon>Sminthuridae</taxon>
        <taxon>Allacma</taxon>
    </lineage>
</organism>
<dbReference type="Proteomes" id="UP000708208">
    <property type="component" value="Unassembled WGS sequence"/>
</dbReference>
<feature type="non-terminal residue" evidence="1">
    <location>
        <position position="1"/>
    </location>
</feature>
<keyword evidence="2" id="KW-1185">Reference proteome</keyword>
<proteinExistence type="predicted"/>
<protein>
    <submittedName>
        <fullName evidence="1">Uncharacterized protein</fullName>
    </submittedName>
</protein>
<accession>A0A8J2NVL7</accession>
<reference evidence="1" key="1">
    <citation type="submission" date="2021-06" db="EMBL/GenBank/DDBJ databases">
        <authorList>
            <person name="Hodson N. C."/>
            <person name="Mongue J. A."/>
            <person name="Jaron S. K."/>
        </authorList>
    </citation>
    <scope>NUCLEOTIDE SEQUENCE</scope>
</reference>
<comment type="caution">
    <text evidence="1">The sequence shown here is derived from an EMBL/GenBank/DDBJ whole genome shotgun (WGS) entry which is preliminary data.</text>
</comment>
<evidence type="ECO:0000313" key="2">
    <source>
        <dbReference type="Proteomes" id="UP000708208"/>
    </source>
</evidence>
<sequence>MWGFTQQLNRLMKSATPKLVKIY</sequence>
<evidence type="ECO:0000313" key="1">
    <source>
        <dbReference type="EMBL" id="CAG7716254.1"/>
    </source>
</evidence>
<name>A0A8J2NVL7_9HEXA</name>
<gene>
    <name evidence="1" type="ORF">AFUS01_LOCUS5777</name>
</gene>
<dbReference type="EMBL" id="CAJVCH010037071">
    <property type="protein sequence ID" value="CAG7716254.1"/>
    <property type="molecule type" value="Genomic_DNA"/>
</dbReference>
<dbReference type="AlphaFoldDB" id="A0A8J2NVL7"/>